<sequence>MAYMPDIKRTVVRRSVMTVLACGVTICSLTGFGWAQDVPLDAPKTLGTLGTVAPSATSGQPDDFSGWQSLPEVEMSHYNGGTEVSFGDVGVNLATNAASLVGNSVDGHVETGKIQDINLNDVGGINTMMFNTGNNVNFQSNMQINIFVK</sequence>
<dbReference type="InParanoid" id="A0A2G4YS62"/>
<name>A0A2G4YS62_9PROT</name>
<proteinExistence type="predicted"/>
<protein>
    <submittedName>
        <fullName evidence="1">Uncharacterized protein</fullName>
    </submittedName>
</protein>
<organism evidence="1 2">
    <name type="scientific">Paremcibacter congregatus</name>
    <dbReference type="NCBI Taxonomy" id="2043170"/>
    <lineage>
        <taxon>Bacteria</taxon>
        <taxon>Pseudomonadati</taxon>
        <taxon>Pseudomonadota</taxon>
        <taxon>Alphaproteobacteria</taxon>
        <taxon>Emcibacterales</taxon>
        <taxon>Emcibacteraceae</taxon>
        <taxon>Paremcibacter</taxon>
    </lineage>
</organism>
<gene>
    <name evidence="1" type="ORF">CRD36_07110</name>
</gene>
<comment type="caution">
    <text evidence="1">The sequence shown here is derived from an EMBL/GenBank/DDBJ whole genome shotgun (WGS) entry which is preliminary data.</text>
</comment>
<keyword evidence="2" id="KW-1185">Reference proteome</keyword>
<accession>A0A2G4YS62</accession>
<dbReference type="EMBL" id="PDEM01000016">
    <property type="protein sequence ID" value="PHZ85172.1"/>
    <property type="molecule type" value="Genomic_DNA"/>
</dbReference>
<reference evidence="1 2" key="1">
    <citation type="submission" date="2017-10" db="EMBL/GenBank/DDBJ databases">
        <title>Frigbacter circumglobatus gen. nov. sp. nov., isolated from sediment cultured in situ.</title>
        <authorList>
            <person name="Zhao Z."/>
        </authorList>
    </citation>
    <scope>NUCLEOTIDE SEQUENCE [LARGE SCALE GENOMIC DNA]</scope>
    <source>
        <strain evidence="1 2">ZYL</strain>
    </source>
</reference>
<evidence type="ECO:0000313" key="1">
    <source>
        <dbReference type="EMBL" id="PHZ85172.1"/>
    </source>
</evidence>
<dbReference type="AlphaFoldDB" id="A0A2G4YS62"/>
<dbReference type="Proteomes" id="UP000229730">
    <property type="component" value="Unassembled WGS sequence"/>
</dbReference>
<evidence type="ECO:0000313" key="2">
    <source>
        <dbReference type="Proteomes" id="UP000229730"/>
    </source>
</evidence>